<evidence type="ECO:0000313" key="9">
    <source>
        <dbReference type="Proteomes" id="UP000611640"/>
    </source>
</evidence>
<evidence type="ECO:0000256" key="7">
    <source>
        <dbReference type="SAM" id="MobiDB-lite"/>
    </source>
</evidence>
<evidence type="ECO:0000256" key="1">
    <source>
        <dbReference type="ARBA" id="ARBA00007592"/>
    </source>
</evidence>
<dbReference type="Gene3D" id="3.20.20.70">
    <property type="entry name" value="Aldolase class I"/>
    <property type="match status" value="1"/>
</dbReference>
<dbReference type="InterPro" id="IPR013785">
    <property type="entry name" value="Aldolase_TIM"/>
</dbReference>
<name>A0A7R7DQ95_9ACTN</name>
<dbReference type="SMART" id="SM01130">
    <property type="entry name" value="DHDPS"/>
    <property type="match status" value="1"/>
</dbReference>
<dbReference type="PRINTS" id="PR00146">
    <property type="entry name" value="DHPICSNTHASE"/>
</dbReference>
<dbReference type="EMBL" id="AP023355">
    <property type="protein sequence ID" value="BCJ35833.1"/>
    <property type="molecule type" value="Genomic_DNA"/>
</dbReference>
<sequence>MAVEKQDRREAMTFEKQGAHLSSTRHPRLAGVVPPLVTPLTADQEIDTESLARLIAHQLSAGVTGVFVLGTSGEGTFLTDDQRRTVLAVTVAEVAGAVPVLAGAVDASTARAAAHVAAAVAAGADGVVATAPFYAATHPAEIDRHFVHLAAAAGDLPLYAYDIPARVGTKLPAELLIDLGRRGVLAGVKDSSGQDGSLRRVVLDRQDAGLTDFTVMTGSETSVDSALAYGVDGVVPGLGNVDPAGYVRIAAASRAGDHDAARAEQDRLIRLFEIVAVPDRARMGASSAALGAFKAALYLLGVLDCPVTAFPSVPLDAAEIAGVAALLARAGLAPARQ</sequence>
<dbReference type="InterPro" id="IPR020625">
    <property type="entry name" value="Schiff_base-form_aldolases_AS"/>
</dbReference>
<keyword evidence="2 4" id="KW-0456">Lyase</keyword>
<dbReference type="Proteomes" id="UP000611640">
    <property type="component" value="Chromosome"/>
</dbReference>
<dbReference type="KEGG" id="atl:Athai_33360"/>
<dbReference type="GO" id="GO:0044281">
    <property type="term" value="P:small molecule metabolic process"/>
    <property type="evidence" value="ECO:0007669"/>
    <property type="project" value="UniProtKB-ARBA"/>
</dbReference>
<protein>
    <submittedName>
        <fullName evidence="8">Dihydrodipicolinate synthase family protein</fullName>
    </submittedName>
</protein>
<reference evidence="8 9" key="1">
    <citation type="submission" date="2020-08" db="EMBL/GenBank/DDBJ databases">
        <title>Whole genome shotgun sequence of Actinocatenispora thailandica NBRC 105041.</title>
        <authorList>
            <person name="Komaki H."/>
            <person name="Tamura T."/>
        </authorList>
    </citation>
    <scope>NUCLEOTIDE SEQUENCE [LARGE SCALE GENOMIC DNA]</scope>
    <source>
        <strain evidence="8 9">NBRC 105041</strain>
    </source>
</reference>
<evidence type="ECO:0000256" key="5">
    <source>
        <dbReference type="PIRSR" id="PIRSR001365-1"/>
    </source>
</evidence>
<feature type="compositionally biased region" description="Basic and acidic residues" evidence="7">
    <location>
        <begin position="1"/>
        <end position="13"/>
    </location>
</feature>
<dbReference type="Pfam" id="PF00701">
    <property type="entry name" value="DHDPS"/>
    <property type="match status" value="1"/>
</dbReference>
<proteinExistence type="inferred from homology"/>
<keyword evidence="9" id="KW-1185">Reference proteome</keyword>
<evidence type="ECO:0000256" key="2">
    <source>
        <dbReference type="ARBA" id="ARBA00023239"/>
    </source>
</evidence>
<dbReference type="PANTHER" id="PTHR12128:SF66">
    <property type="entry name" value="4-HYDROXY-2-OXOGLUTARATE ALDOLASE, MITOCHONDRIAL"/>
    <property type="match status" value="1"/>
</dbReference>
<dbReference type="CDD" id="cd00408">
    <property type="entry name" value="DHDPS-like"/>
    <property type="match status" value="1"/>
</dbReference>
<keyword evidence="3" id="KW-0704">Schiff base</keyword>
<accession>A0A7R7DQ95</accession>
<dbReference type="PIRSF" id="PIRSF001365">
    <property type="entry name" value="DHDPS"/>
    <property type="match status" value="1"/>
</dbReference>
<evidence type="ECO:0000256" key="3">
    <source>
        <dbReference type="ARBA" id="ARBA00023270"/>
    </source>
</evidence>
<dbReference type="PROSITE" id="PS00666">
    <property type="entry name" value="DHDPS_2"/>
    <property type="match status" value="1"/>
</dbReference>
<dbReference type="AlphaFoldDB" id="A0A7R7DQ95"/>
<evidence type="ECO:0000256" key="6">
    <source>
        <dbReference type="PIRSR" id="PIRSR001365-2"/>
    </source>
</evidence>
<gene>
    <name evidence="8" type="ORF">Athai_33360</name>
</gene>
<feature type="active site" description="Schiff-base intermediate with substrate" evidence="5">
    <location>
        <position position="189"/>
    </location>
</feature>
<feature type="active site" description="Schiff-base intermediate with substrate" evidence="5">
    <location>
        <position position="161"/>
    </location>
</feature>
<feature type="region of interest" description="Disordered" evidence="7">
    <location>
        <begin position="1"/>
        <end position="25"/>
    </location>
</feature>
<evidence type="ECO:0000256" key="4">
    <source>
        <dbReference type="PIRNR" id="PIRNR001365"/>
    </source>
</evidence>
<dbReference type="GO" id="GO:0008840">
    <property type="term" value="F:4-hydroxy-tetrahydrodipicolinate synthase activity"/>
    <property type="evidence" value="ECO:0007669"/>
    <property type="project" value="TreeGrafter"/>
</dbReference>
<comment type="similarity">
    <text evidence="1 4">Belongs to the DapA family.</text>
</comment>
<dbReference type="InterPro" id="IPR002220">
    <property type="entry name" value="DapA-like"/>
</dbReference>
<dbReference type="SUPFAM" id="SSF51569">
    <property type="entry name" value="Aldolase"/>
    <property type="match status" value="1"/>
</dbReference>
<feature type="binding site" evidence="6">
    <location>
        <position position="235"/>
    </location>
    <ligand>
        <name>pyruvate</name>
        <dbReference type="ChEBI" id="CHEBI:15361"/>
    </ligand>
</feature>
<evidence type="ECO:0000313" key="8">
    <source>
        <dbReference type="EMBL" id="BCJ35833.1"/>
    </source>
</evidence>
<organism evidence="8 9">
    <name type="scientific">Actinocatenispora thailandica</name>
    <dbReference type="NCBI Taxonomy" id="227318"/>
    <lineage>
        <taxon>Bacteria</taxon>
        <taxon>Bacillati</taxon>
        <taxon>Actinomycetota</taxon>
        <taxon>Actinomycetes</taxon>
        <taxon>Micromonosporales</taxon>
        <taxon>Micromonosporaceae</taxon>
        <taxon>Actinocatenispora</taxon>
    </lineage>
</organism>
<dbReference type="PANTHER" id="PTHR12128">
    <property type="entry name" value="DIHYDRODIPICOLINATE SYNTHASE"/>
    <property type="match status" value="1"/>
</dbReference>